<dbReference type="AlphaFoldDB" id="A0A9N9EHH9"/>
<sequence length="70" mass="7779">VSLIVDGQRQNGKEAIPEVWLSINNSVSAIDLSNSVVNQQNNTNTKSMEEVLKLSDKKIDDFIPEEPIPK</sequence>
<accession>A0A9N9EHH9</accession>
<dbReference type="Proteomes" id="UP000789831">
    <property type="component" value="Unassembled WGS sequence"/>
</dbReference>
<feature type="non-terminal residue" evidence="1">
    <location>
        <position position="70"/>
    </location>
</feature>
<reference evidence="1" key="1">
    <citation type="submission" date="2021-06" db="EMBL/GenBank/DDBJ databases">
        <authorList>
            <person name="Kallberg Y."/>
            <person name="Tangrot J."/>
            <person name="Rosling A."/>
        </authorList>
    </citation>
    <scope>NUCLEOTIDE SEQUENCE</scope>
    <source>
        <strain evidence="1">MT106</strain>
    </source>
</reference>
<dbReference type="EMBL" id="CAJVPL010008686">
    <property type="protein sequence ID" value="CAG8675266.1"/>
    <property type="molecule type" value="Genomic_DNA"/>
</dbReference>
<keyword evidence="2" id="KW-1185">Reference proteome</keyword>
<dbReference type="OrthoDB" id="2411763at2759"/>
<comment type="caution">
    <text evidence="1">The sequence shown here is derived from an EMBL/GenBank/DDBJ whole genome shotgun (WGS) entry which is preliminary data.</text>
</comment>
<organism evidence="1 2">
    <name type="scientific">Ambispora gerdemannii</name>
    <dbReference type="NCBI Taxonomy" id="144530"/>
    <lineage>
        <taxon>Eukaryota</taxon>
        <taxon>Fungi</taxon>
        <taxon>Fungi incertae sedis</taxon>
        <taxon>Mucoromycota</taxon>
        <taxon>Glomeromycotina</taxon>
        <taxon>Glomeromycetes</taxon>
        <taxon>Archaeosporales</taxon>
        <taxon>Ambisporaceae</taxon>
        <taxon>Ambispora</taxon>
    </lineage>
</organism>
<evidence type="ECO:0000313" key="2">
    <source>
        <dbReference type="Proteomes" id="UP000789831"/>
    </source>
</evidence>
<protein>
    <submittedName>
        <fullName evidence="1">3084_t:CDS:1</fullName>
    </submittedName>
</protein>
<feature type="non-terminal residue" evidence="1">
    <location>
        <position position="1"/>
    </location>
</feature>
<evidence type="ECO:0000313" key="1">
    <source>
        <dbReference type="EMBL" id="CAG8675266.1"/>
    </source>
</evidence>
<proteinExistence type="predicted"/>
<name>A0A9N9EHH9_9GLOM</name>
<gene>
    <name evidence="1" type="ORF">AGERDE_LOCUS12436</name>
</gene>